<evidence type="ECO:0000256" key="1">
    <source>
        <dbReference type="SAM" id="MobiDB-lite"/>
    </source>
</evidence>
<comment type="caution">
    <text evidence="2">The sequence shown here is derived from an EMBL/GenBank/DDBJ whole genome shotgun (WGS) entry which is preliminary data.</text>
</comment>
<evidence type="ECO:0000313" key="3">
    <source>
        <dbReference type="Proteomes" id="UP000604046"/>
    </source>
</evidence>
<feature type="region of interest" description="Disordered" evidence="1">
    <location>
        <begin position="1"/>
        <end position="104"/>
    </location>
</feature>
<dbReference type="Proteomes" id="UP000604046">
    <property type="component" value="Unassembled WGS sequence"/>
</dbReference>
<evidence type="ECO:0000313" key="2">
    <source>
        <dbReference type="EMBL" id="CAE7308257.1"/>
    </source>
</evidence>
<accession>A0A812NDX2</accession>
<organism evidence="2 3">
    <name type="scientific">Symbiodinium natans</name>
    <dbReference type="NCBI Taxonomy" id="878477"/>
    <lineage>
        <taxon>Eukaryota</taxon>
        <taxon>Sar</taxon>
        <taxon>Alveolata</taxon>
        <taxon>Dinophyceae</taxon>
        <taxon>Suessiales</taxon>
        <taxon>Symbiodiniaceae</taxon>
        <taxon>Symbiodinium</taxon>
    </lineage>
</organism>
<dbReference type="EMBL" id="CAJNDS010002077">
    <property type="protein sequence ID" value="CAE7308257.1"/>
    <property type="molecule type" value="Genomic_DNA"/>
</dbReference>
<feature type="compositionally biased region" description="Low complexity" evidence="1">
    <location>
        <begin position="21"/>
        <end position="51"/>
    </location>
</feature>
<keyword evidence="3" id="KW-1185">Reference proteome</keyword>
<feature type="compositionally biased region" description="Polar residues" evidence="1">
    <location>
        <begin position="1"/>
        <end position="15"/>
    </location>
</feature>
<sequence length="146" mass="16098">MTWQQWQSRSHQTGQRPVRLQSRPRGGSPGPAAAPAQASSDSYEYYYSSSSPERAAKPGPAAKTVLPEREAPKRQPKESKAQDKPRKPGRDKDPQAPARRALSVVGSHRLLLRALRPLSSGAIADNKKRHSQKEGLNPLCTRMRAV</sequence>
<protein>
    <submittedName>
        <fullName evidence="2">Uncharacterized protein</fullName>
    </submittedName>
</protein>
<gene>
    <name evidence="2" type="ORF">SNAT2548_LOCUS16191</name>
</gene>
<reference evidence="2" key="1">
    <citation type="submission" date="2021-02" db="EMBL/GenBank/DDBJ databases">
        <authorList>
            <person name="Dougan E. K."/>
            <person name="Rhodes N."/>
            <person name="Thang M."/>
            <person name="Chan C."/>
        </authorList>
    </citation>
    <scope>NUCLEOTIDE SEQUENCE</scope>
</reference>
<proteinExistence type="predicted"/>
<dbReference type="AlphaFoldDB" id="A0A812NDX2"/>
<feature type="compositionally biased region" description="Basic and acidic residues" evidence="1">
    <location>
        <begin position="66"/>
        <end position="94"/>
    </location>
</feature>
<name>A0A812NDX2_9DINO</name>